<name>A0A7J8WDR5_9ROSI</name>
<dbReference type="AlphaFoldDB" id="A0A7J8WDR5"/>
<evidence type="ECO:0000313" key="1">
    <source>
        <dbReference type="EMBL" id="MBA0673201.1"/>
    </source>
</evidence>
<proteinExistence type="predicted"/>
<accession>A0A7J8WDR5</accession>
<organism evidence="1 2">
    <name type="scientific">Gossypium klotzschianum</name>
    <dbReference type="NCBI Taxonomy" id="34286"/>
    <lineage>
        <taxon>Eukaryota</taxon>
        <taxon>Viridiplantae</taxon>
        <taxon>Streptophyta</taxon>
        <taxon>Embryophyta</taxon>
        <taxon>Tracheophyta</taxon>
        <taxon>Spermatophyta</taxon>
        <taxon>Magnoliopsida</taxon>
        <taxon>eudicotyledons</taxon>
        <taxon>Gunneridae</taxon>
        <taxon>Pentapetalae</taxon>
        <taxon>rosids</taxon>
        <taxon>malvids</taxon>
        <taxon>Malvales</taxon>
        <taxon>Malvaceae</taxon>
        <taxon>Malvoideae</taxon>
        <taxon>Gossypium</taxon>
    </lineage>
</organism>
<comment type="caution">
    <text evidence="1">The sequence shown here is derived from an EMBL/GenBank/DDBJ whole genome shotgun (WGS) entry which is preliminary data.</text>
</comment>
<protein>
    <submittedName>
        <fullName evidence="1">Uncharacterized protein</fullName>
    </submittedName>
</protein>
<dbReference type="Proteomes" id="UP000593573">
    <property type="component" value="Unassembled WGS sequence"/>
</dbReference>
<reference evidence="1 2" key="1">
    <citation type="journal article" date="2019" name="Genome Biol. Evol.">
        <title>Insights into the evolution of the New World diploid cottons (Gossypium, subgenus Houzingenia) based on genome sequencing.</title>
        <authorList>
            <person name="Grover C.E."/>
            <person name="Arick M.A. 2nd"/>
            <person name="Thrash A."/>
            <person name="Conover J.L."/>
            <person name="Sanders W.S."/>
            <person name="Peterson D.G."/>
            <person name="Frelichowski J.E."/>
            <person name="Scheffler J.A."/>
            <person name="Scheffler B.E."/>
            <person name="Wendel J.F."/>
        </authorList>
    </citation>
    <scope>NUCLEOTIDE SEQUENCE [LARGE SCALE GENOMIC DNA]</scope>
    <source>
        <strain evidence="1">57</strain>
        <tissue evidence="1">Leaf</tissue>
    </source>
</reference>
<keyword evidence="2" id="KW-1185">Reference proteome</keyword>
<gene>
    <name evidence="1" type="ORF">Goklo_029154</name>
</gene>
<dbReference type="EMBL" id="JABFAB010246847">
    <property type="protein sequence ID" value="MBA0673201.1"/>
    <property type="molecule type" value="Genomic_DNA"/>
</dbReference>
<sequence>MMWRTVVTLIHKVSELEES</sequence>
<evidence type="ECO:0000313" key="2">
    <source>
        <dbReference type="Proteomes" id="UP000593573"/>
    </source>
</evidence>